<feature type="non-terminal residue" evidence="2">
    <location>
        <position position="1"/>
    </location>
</feature>
<organism evidence="2 3">
    <name type="scientific">Adlercreutzia equolifaciens</name>
    <dbReference type="NCBI Taxonomy" id="446660"/>
    <lineage>
        <taxon>Bacteria</taxon>
        <taxon>Bacillati</taxon>
        <taxon>Actinomycetota</taxon>
        <taxon>Coriobacteriia</taxon>
        <taxon>Eggerthellales</taxon>
        <taxon>Eggerthellaceae</taxon>
        <taxon>Adlercreutzia</taxon>
    </lineage>
</organism>
<gene>
    <name evidence="2" type="ORF">FM068_11350</name>
</gene>
<dbReference type="Gene3D" id="1.10.10.10">
    <property type="entry name" value="Winged helix-like DNA-binding domain superfamily/Winged helix DNA-binding domain"/>
    <property type="match status" value="1"/>
</dbReference>
<dbReference type="PROSITE" id="PS50043">
    <property type="entry name" value="HTH_LUXR_2"/>
    <property type="match status" value="1"/>
</dbReference>
<dbReference type="InterPro" id="IPR036388">
    <property type="entry name" value="WH-like_DNA-bd_sf"/>
</dbReference>
<proteinExistence type="predicted"/>
<feature type="domain" description="HTH luxR-type" evidence="1">
    <location>
        <begin position="1"/>
        <end position="44"/>
    </location>
</feature>
<dbReference type="EMBL" id="VJNE01000096">
    <property type="protein sequence ID" value="MZG29153.1"/>
    <property type="molecule type" value="Genomic_DNA"/>
</dbReference>
<dbReference type="GO" id="GO:0003677">
    <property type="term" value="F:DNA binding"/>
    <property type="evidence" value="ECO:0007669"/>
    <property type="project" value="InterPro"/>
</dbReference>
<evidence type="ECO:0000313" key="2">
    <source>
        <dbReference type="EMBL" id="MZG29153.1"/>
    </source>
</evidence>
<dbReference type="InterPro" id="IPR016032">
    <property type="entry name" value="Sig_transdc_resp-reg_C-effctor"/>
</dbReference>
<evidence type="ECO:0000259" key="1">
    <source>
        <dbReference type="PROSITE" id="PS50043"/>
    </source>
</evidence>
<protein>
    <submittedName>
        <fullName evidence="2">Helix-turn-helix transcriptional regulator</fullName>
    </submittedName>
</protein>
<accession>A0A6L8Q765</accession>
<dbReference type="AlphaFoldDB" id="A0A6L8Q765"/>
<sequence>YSSKAIAEKLFVAPGTVQSHTKRIYAKLGVHAKQELIELVNREEGDG</sequence>
<name>A0A6L8Q765_9ACTN</name>
<comment type="caution">
    <text evidence="2">The sequence shown here is derived from an EMBL/GenBank/DDBJ whole genome shotgun (WGS) entry which is preliminary data.</text>
</comment>
<dbReference type="Proteomes" id="UP000472380">
    <property type="component" value="Unassembled WGS sequence"/>
</dbReference>
<dbReference type="GO" id="GO:0006355">
    <property type="term" value="P:regulation of DNA-templated transcription"/>
    <property type="evidence" value="ECO:0007669"/>
    <property type="project" value="InterPro"/>
</dbReference>
<evidence type="ECO:0000313" key="3">
    <source>
        <dbReference type="Proteomes" id="UP000472380"/>
    </source>
</evidence>
<reference evidence="2 3" key="1">
    <citation type="submission" date="2019-07" db="EMBL/GenBank/DDBJ databases">
        <title>Draft genome sequence of Adlercreutzia equolifaciens IPLA 37004, a human intestinal strain that does not produces equol from daidzein.</title>
        <authorList>
            <person name="Vazquez L."/>
            <person name="Florez A.B."/>
            <person name="Mayo B."/>
        </authorList>
    </citation>
    <scope>NUCLEOTIDE SEQUENCE [LARGE SCALE GENOMIC DNA]</scope>
    <source>
        <strain evidence="2 3">IPLA 37004</strain>
    </source>
</reference>
<dbReference type="SMART" id="SM00421">
    <property type="entry name" value="HTH_LUXR"/>
    <property type="match status" value="1"/>
</dbReference>
<dbReference type="Pfam" id="PF00196">
    <property type="entry name" value="GerE"/>
    <property type="match status" value="1"/>
</dbReference>
<dbReference type="SUPFAM" id="SSF46894">
    <property type="entry name" value="C-terminal effector domain of the bipartite response regulators"/>
    <property type="match status" value="1"/>
</dbReference>
<dbReference type="InterPro" id="IPR000792">
    <property type="entry name" value="Tscrpt_reg_LuxR_C"/>
</dbReference>